<evidence type="ECO:0000256" key="4">
    <source>
        <dbReference type="ARBA" id="ARBA00021008"/>
    </source>
</evidence>
<feature type="transmembrane region" description="Helical" evidence="18">
    <location>
        <begin position="53"/>
        <end position="74"/>
    </location>
</feature>
<keyword evidence="14 21" id="KW-0496">Mitochondrion</keyword>
<sequence>MGLTLTWLVLLSSVSFGLTVSNSIIMIMMMEVSLFAFIFLVDGNHLPHTMMACIKYFLIQTIGSILLFSSLMFITHNEQAMYLLSLPGILLKLGIFPMHFWVQPVNKELSYMLIGVVGSLLKVLPLWYYNNMHIYGPLNMNYLVLLLGTSSMVVGMMSGLISNNIRTMLGASSISHGGWFLLSVVSLDVIVYFLLYTLSFLMVVVSLYYSSTWLTSISLLSLSGLPPFSVFMGKLLIIYHMMAFPSAYVYLMVALLSVAVSLYYYLKFAFYFYLNMNKLYSFLLGAFFFTLTSCCVLYILGFFYGGVRISFLI</sequence>
<feature type="transmembrane region" description="Helical" evidence="18">
    <location>
        <begin position="140"/>
        <end position="160"/>
    </location>
</feature>
<proteinExistence type="inferred from homology"/>
<comment type="subcellular location">
    <subcellularLocation>
        <location evidence="1">Mitochondrion inner membrane</location>
        <topology evidence="1">Multi-pass membrane protein</topology>
    </subcellularLocation>
</comment>
<dbReference type="GO" id="GO:0005743">
    <property type="term" value="C:mitochondrial inner membrane"/>
    <property type="evidence" value="ECO:0007669"/>
    <property type="project" value="UniProtKB-SubCell"/>
</dbReference>
<keyword evidence="9" id="KW-1278">Translocase</keyword>
<evidence type="ECO:0000256" key="9">
    <source>
        <dbReference type="ARBA" id="ARBA00022967"/>
    </source>
</evidence>
<accession>A0A1S5PMX6</accession>
<evidence type="ECO:0000256" key="2">
    <source>
        <dbReference type="ARBA" id="ARBA00007012"/>
    </source>
</evidence>
<evidence type="ECO:0000259" key="20">
    <source>
        <dbReference type="Pfam" id="PF00361"/>
    </source>
</evidence>
<keyword evidence="13" id="KW-0830">Ubiquinone</keyword>
<comment type="catalytic activity">
    <reaction evidence="17">
        <text>a ubiquinone + NADH + 5 H(+)(in) = a ubiquinol + NAD(+) + 4 H(+)(out)</text>
        <dbReference type="Rhea" id="RHEA:29091"/>
        <dbReference type="Rhea" id="RHEA-COMP:9565"/>
        <dbReference type="Rhea" id="RHEA-COMP:9566"/>
        <dbReference type="ChEBI" id="CHEBI:15378"/>
        <dbReference type="ChEBI" id="CHEBI:16389"/>
        <dbReference type="ChEBI" id="CHEBI:17976"/>
        <dbReference type="ChEBI" id="CHEBI:57540"/>
        <dbReference type="ChEBI" id="CHEBI:57945"/>
        <dbReference type="EC" id="7.1.1.2"/>
    </reaction>
</comment>
<evidence type="ECO:0000256" key="12">
    <source>
        <dbReference type="ARBA" id="ARBA00023027"/>
    </source>
</evidence>
<evidence type="ECO:0000256" key="19">
    <source>
        <dbReference type="SAM" id="SignalP"/>
    </source>
</evidence>
<feature type="transmembrane region" description="Helical" evidence="18">
    <location>
        <begin position="80"/>
        <end position="102"/>
    </location>
</feature>
<dbReference type="Pfam" id="PF00361">
    <property type="entry name" value="Proton_antipo_M"/>
    <property type="match status" value="1"/>
</dbReference>
<feature type="transmembrane region" description="Helical" evidence="18">
    <location>
        <begin position="249"/>
        <end position="273"/>
    </location>
</feature>
<dbReference type="PANTHER" id="PTHR46552">
    <property type="entry name" value="NADH-UBIQUINONE OXIDOREDUCTASE CHAIN 2"/>
    <property type="match status" value="1"/>
</dbReference>
<keyword evidence="19" id="KW-0732">Signal</keyword>
<evidence type="ECO:0000313" key="21">
    <source>
        <dbReference type="EMBL" id="ALB78239.1"/>
    </source>
</evidence>
<evidence type="ECO:0000256" key="3">
    <source>
        <dbReference type="ARBA" id="ARBA00012944"/>
    </source>
</evidence>
<keyword evidence="8" id="KW-0999">Mitochondrion inner membrane</keyword>
<dbReference type="EC" id="7.1.1.2" evidence="3"/>
<dbReference type="GO" id="GO:0006120">
    <property type="term" value="P:mitochondrial electron transport, NADH to ubiquinone"/>
    <property type="evidence" value="ECO:0007669"/>
    <property type="project" value="TreeGrafter"/>
</dbReference>
<keyword evidence="12" id="KW-0520">NAD</keyword>
<feature type="transmembrane region" description="Helical" evidence="18">
    <location>
        <begin position="180"/>
        <end position="209"/>
    </location>
</feature>
<feature type="chain" id="PRO_5012051644" description="NADH-ubiquinone oxidoreductase chain 2" evidence="19">
    <location>
        <begin position="18"/>
        <end position="313"/>
    </location>
</feature>
<keyword evidence="5" id="KW-0813">Transport</keyword>
<evidence type="ECO:0000256" key="5">
    <source>
        <dbReference type="ARBA" id="ARBA00022448"/>
    </source>
</evidence>
<keyword evidence="15 18" id="KW-0472">Membrane</keyword>
<evidence type="ECO:0000256" key="15">
    <source>
        <dbReference type="ARBA" id="ARBA00023136"/>
    </source>
</evidence>
<evidence type="ECO:0000256" key="14">
    <source>
        <dbReference type="ARBA" id="ARBA00023128"/>
    </source>
</evidence>
<dbReference type="InterPro" id="IPR001750">
    <property type="entry name" value="ND/Mrp_TM"/>
</dbReference>
<dbReference type="AlphaFoldDB" id="A0A1S5PMX6"/>
<dbReference type="PANTHER" id="PTHR46552:SF1">
    <property type="entry name" value="NADH-UBIQUINONE OXIDOREDUCTASE CHAIN 2"/>
    <property type="match status" value="1"/>
</dbReference>
<dbReference type="InterPro" id="IPR050175">
    <property type="entry name" value="Complex_I_Subunit_2"/>
</dbReference>
<evidence type="ECO:0000256" key="7">
    <source>
        <dbReference type="ARBA" id="ARBA00022692"/>
    </source>
</evidence>
<dbReference type="GO" id="GO:0008137">
    <property type="term" value="F:NADH dehydrogenase (ubiquinone) activity"/>
    <property type="evidence" value="ECO:0007669"/>
    <property type="project" value="UniProtKB-EC"/>
</dbReference>
<reference evidence="21" key="1">
    <citation type="journal article" date="2016" name="Zookeys">
        <title>The mitochondrial genome of the land snail Cernuella virgata (Da Costa, 1778): the first complete sequence in the family Hygromiidae (Pulmonata, Stylommatophora).</title>
        <authorList>
            <person name="Lin J.H."/>
            <person name="Zhou W.C."/>
            <person name="Ding H.L."/>
            <person name="Wang P."/>
            <person name="Ai H.M."/>
        </authorList>
    </citation>
    <scope>NUCLEOTIDE SEQUENCE</scope>
</reference>
<feature type="domain" description="NADH:quinone oxidoreductase/Mrp antiporter transmembrane" evidence="20">
    <location>
        <begin position="81"/>
        <end position="204"/>
    </location>
</feature>
<organism evidence="21">
    <name type="scientific">Camaena poyuensis</name>
    <dbReference type="NCBI Taxonomy" id="1708535"/>
    <lineage>
        <taxon>Eukaryota</taxon>
        <taxon>Metazoa</taxon>
        <taxon>Spiralia</taxon>
        <taxon>Lophotrochozoa</taxon>
        <taxon>Mollusca</taxon>
        <taxon>Gastropoda</taxon>
        <taxon>Heterobranchia</taxon>
        <taxon>Euthyneura</taxon>
        <taxon>Panpulmonata</taxon>
        <taxon>Eupulmonata</taxon>
        <taxon>Stylommatophora</taxon>
        <taxon>Helicina</taxon>
        <taxon>Camaenoidea</taxon>
        <taxon>Camaenidae</taxon>
        <taxon>Camaena</taxon>
    </lineage>
</organism>
<evidence type="ECO:0000256" key="18">
    <source>
        <dbReference type="SAM" id="Phobius"/>
    </source>
</evidence>
<feature type="transmembrane region" description="Helical" evidence="18">
    <location>
        <begin position="109"/>
        <end position="128"/>
    </location>
</feature>
<keyword evidence="11 18" id="KW-1133">Transmembrane helix</keyword>
<keyword evidence="7 18" id="KW-0812">Transmembrane</keyword>
<dbReference type="EMBL" id="KT001074">
    <property type="protein sequence ID" value="ALB78239.1"/>
    <property type="molecule type" value="Genomic_DNA"/>
</dbReference>
<keyword evidence="10" id="KW-0249">Electron transport</keyword>
<evidence type="ECO:0000256" key="17">
    <source>
        <dbReference type="ARBA" id="ARBA00049551"/>
    </source>
</evidence>
<feature type="signal peptide" evidence="19">
    <location>
        <begin position="1"/>
        <end position="17"/>
    </location>
</feature>
<comment type="similarity">
    <text evidence="2">Belongs to the complex I subunit 2 family.</text>
</comment>
<feature type="transmembrane region" description="Helical" evidence="18">
    <location>
        <begin position="279"/>
        <end position="304"/>
    </location>
</feature>
<gene>
    <name evidence="21" type="primary">ND2</name>
</gene>
<evidence type="ECO:0000256" key="1">
    <source>
        <dbReference type="ARBA" id="ARBA00004448"/>
    </source>
</evidence>
<protein>
    <recommendedName>
        <fullName evidence="4">NADH-ubiquinone oxidoreductase chain 2</fullName>
        <ecNumber evidence="3">7.1.1.2</ecNumber>
    </recommendedName>
    <alternativeName>
        <fullName evidence="16">NADH dehydrogenase subunit 2</fullName>
    </alternativeName>
</protein>
<geneLocation type="mitochondrion" evidence="21"/>
<feature type="transmembrane region" description="Helical" evidence="18">
    <location>
        <begin position="215"/>
        <end position="237"/>
    </location>
</feature>
<keyword evidence="6" id="KW-0679">Respiratory chain</keyword>
<evidence type="ECO:0000256" key="10">
    <source>
        <dbReference type="ARBA" id="ARBA00022982"/>
    </source>
</evidence>
<evidence type="ECO:0000256" key="11">
    <source>
        <dbReference type="ARBA" id="ARBA00022989"/>
    </source>
</evidence>
<feature type="transmembrane region" description="Helical" evidence="18">
    <location>
        <begin position="25"/>
        <end position="41"/>
    </location>
</feature>
<evidence type="ECO:0000256" key="6">
    <source>
        <dbReference type="ARBA" id="ARBA00022660"/>
    </source>
</evidence>
<evidence type="ECO:0000256" key="13">
    <source>
        <dbReference type="ARBA" id="ARBA00023075"/>
    </source>
</evidence>
<evidence type="ECO:0000256" key="16">
    <source>
        <dbReference type="ARBA" id="ARBA00031028"/>
    </source>
</evidence>
<name>A0A1S5PMX6_9EUPU</name>
<evidence type="ECO:0000256" key="8">
    <source>
        <dbReference type="ARBA" id="ARBA00022792"/>
    </source>
</evidence>